<gene>
    <name evidence="3" type="ORF">OLUC0939_LOCUS6064</name>
</gene>
<feature type="transmembrane region" description="Helical" evidence="2">
    <location>
        <begin position="103"/>
        <end position="123"/>
    </location>
</feature>
<feature type="transmembrane region" description="Helical" evidence="2">
    <location>
        <begin position="194"/>
        <end position="214"/>
    </location>
</feature>
<feature type="compositionally biased region" description="Low complexity" evidence="1">
    <location>
        <begin position="13"/>
        <end position="39"/>
    </location>
</feature>
<keyword evidence="2" id="KW-0812">Transmembrane</keyword>
<feature type="region of interest" description="Disordered" evidence="1">
    <location>
        <begin position="1"/>
        <end position="48"/>
    </location>
</feature>
<name>A0A7R9T4Z4_9CHLO</name>
<evidence type="ECO:0000313" key="3">
    <source>
        <dbReference type="EMBL" id="CAD8225324.1"/>
    </source>
</evidence>
<proteinExistence type="predicted"/>
<dbReference type="EMBL" id="HBDX01007074">
    <property type="protein sequence ID" value="CAD8225324.1"/>
    <property type="molecule type" value="Transcribed_RNA"/>
</dbReference>
<keyword evidence="2" id="KW-0472">Membrane</keyword>
<reference evidence="3" key="1">
    <citation type="submission" date="2021-01" db="EMBL/GenBank/DDBJ databases">
        <authorList>
            <person name="Corre E."/>
            <person name="Pelletier E."/>
            <person name="Niang G."/>
            <person name="Scheremetjew M."/>
            <person name="Finn R."/>
            <person name="Kale V."/>
            <person name="Holt S."/>
            <person name="Cochrane G."/>
            <person name="Meng A."/>
            <person name="Brown T."/>
            <person name="Cohen L."/>
        </authorList>
    </citation>
    <scope>NUCLEOTIDE SEQUENCE</scope>
    <source>
        <strain evidence="3">Clade-A-BCC118000</strain>
    </source>
</reference>
<feature type="transmembrane region" description="Helical" evidence="2">
    <location>
        <begin position="167"/>
        <end position="187"/>
    </location>
</feature>
<protein>
    <submittedName>
        <fullName evidence="3">Uncharacterized protein</fullName>
    </submittedName>
</protein>
<evidence type="ECO:0000256" key="1">
    <source>
        <dbReference type="SAM" id="MobiDB-lite"/>
    </source>
</evidence>
<evidence type="ECO:0000256" key="2">
    <source>
        <dbReference type="SAM" id="Phobius"/>
    </source>
</evidence>
<accession>A0A7R9T4Z4</accession>
<feature type="transmembrane region" description="Helical" evidence="2">
    <location>
        <begin position="234"/>
        <end position="255"/>
    </location>
</feature>
<dbReference type="AlphaFoldDB" id="A0A7R9T4Z4"/>
<keyword evidence="2" id="KW-1133">Transmembrane helix</keyword>
<feature type="transmembrane region" description="Helical" evidence="2">
    <location>
        <begin position="135"/>
        <end position="155"/>
    </location>
</feature>
<organism evidence="3">
    <name type="scientific">Ostreococcus sp. 'lucimarinus'</name>
    <dbReference type="NCBI Taxonomy" id="242159"/>
    <lineage>
        <taxon>Eukaryota</taxon>
        <taxon>Viridiplantae</taxon>
        <taxon>Chlorophyta</taxon>
        <taxon>Mamiellophyceae</taxon>
        <taxon>Mamiellales</taxon>
        <taxon>Bathycoccaceae</taxon>
        <taxon>Ostreococcus</taxon>
    </lineage>
</organism>
<feature type="transmembrane region" description="Helical" evidence="2">
    <location>
        <begin position="276"/>
        <end position="294"/>
    </location>
</feature>
<sequence length="316" mass="33754">MSRVHAWPKHTVSSCASPRARASTSARARASTSAKASTSSKDDEMTPERAFRRMWTKADKYHTHAVSGTLYTALGAGMMGQWALDDATALTSGGGATPGMDPALTGVALTLATVCALSGLPLSKSRGWRKTELSARSIAFQFVLTWECVRFAGVVDPALRVPGLDTLWLAWLPFVWQTMTSTYIVLFTKDDKRAALAVWLGTLGFGAQIFPAQRVLDVASVAALEAARPGLPTIWAHGTFGLIWLLNWSTFGASLRARDVVSSDADYVRAFLTRPSAFWFALFALDLAVARPFASIGDYLASALGSDVAAALASSA</sequence>
<feature type="transmembrane region" description="Helical" evidence="2">
    <location>
        <begin position="61"/>
        <end position="83"/>
    </location>
</feature>